<protein>
    <recommendedName>
        <fullName evidence="5">Threonine synthase</fullName>
        <ecNumber evidence="5">4.2.3.1</ecNumber>
    </recommendedName>
</protein>
<dbReference type="PANTHER" id="PTHR42690:SF1">
    <property type="entry name" value="THREONINE SYNTHASE-LIKE 2"/>
    <property type="match status" value="1"/>
</dbReference>
<dbReference type="RefSeq" id="WP_011672343.1">
    <property type="nucleotide sequence ID" value="NC_008512.1"/>
</dbReference>
<feature type="domain" description="Threonine synthase N-terminal" evidence="7">
    <location>
        <begin position="3"/>
        <end position="79"/>
    </location>
</feature>
<evidence type="ECO:0000256" key="1">
    <source>
        <dbReference type="ARBA" id="ARBA00001933"/>
    </source>
</evidence>
<dbReference type="InterPro" id="IPR051166">
    <property type="entry name" value="Threonine_Synthase"/>
</dbReference>
<feature type="modified residue" description="N6-(pyridoxal phosphate)lysine" evidence="6">
    <location>
        <position position="109"/>
    </location>
</feature>
<evidence type="ECO:0000256" key="4">
    <source>
        <dbReference type="ARBA" id="ARBA00023239"/>
    </source>
</evidence>
<gene>
    <name evidence="8" type="ordered locus">CRP_120</name>
</gene>
<dbReference type="NCBIfam" id="TIGR00260">
    <property type="entry name" value="thrC"/>
    <property type="match status" value="1"/>
</dbReference>
<reference evidence="8 9" key="1">
    <citation type="journal article" date="2006" name="Science">
        <title>The 160-kilobase genome of the bacterial endosymbiont Carsonella.</title>
        <authorList>
            <person name="Nakabachi A."/>
            <person name="Yamashita A."/>
            <person name="Toh H."/>
            <person name="Ishikawa H."/>
            <person name="Dunbar H."/>
            <person name="Moran N."/>
            <person name="Hattori M."/>
        </authorList>
    </citation>
    <scope>NUCLEOTIDE SEQUENCE [LARGE SCALE GENOMIC DNA]</scope>
    <source>
        <strain evidence="8 9">PV</strain>
    </source>
</reference>
<dbReference type="Pfam" id="PF14821">
    <property type="entry name" value="Thr_synth_N"/>
    <property type="match status" value="1"/>
</dbReference>
<comment type="similarity">
    <text evidence="2">Belongs to the threonine synthase family.</text>
</comment>
<dbReference type="SUPFAM" id="SSF53686">
    <property type="entry name" value="Tryptophan synthase beta subunit-like PLP-dependent enzymes"/>
    <property type="match status" value="1"/>
</dbReference>
<dbReference type="EMBL" id="AP009180">
    <property type="protein sequence ID" value="BAF35151.1"/>
    <property type="molecule type" value="Genomic_DNA"/>
</dbReference>
<evidence type="ECO:0000256" key="3">
    <source>
        <dbReference type="ARBA" id="ARBA00022898"/>
    </source>
</evidence>
<dbReference type="InterPro" id="IPR036052">
    <property type="entry name" value="TrpB-like_PALP_sf"/>
</dbReference>
<dbReference type="GO" id="GO:0004795">
    <property type="term" value="F:threonine synthase activity"/>
    <property type="evidence" value="ECO:0007669"/>
    <property type="project" value="UniProtKB-UniRule"/>
</dbReference>
<evidence type="ECO:0000256" key="5">
    <source>
        <dbReference type="NCBIfam" id="TIGR00260"/>
    </source>
</evidence>
<dbReference type="InterPro" id="IPR029144">
    <property type="entry name" value="Thr_synth_N"/>
</dbReference>
<proteinExistence type="inferred from homology"/>
<evidence type="ECO:0000259" key="7">
    <source>
        <dbReference type="Pfam" id="PF14821"/>
    </source>
</evidence>
<dbReference type="Proteomes" id="UP000000777">
    <property type="component" value="Chromosome"/>
</dbReference>
<dbReference type="InterPro" id="IPR037158">
    <property type="entry name" value="Thr_synth_N_sf"/>
</dbReference>
<evidence type="ECO:0000313" key="8">
    <source>
        <dbReference type="EMBL" id="BAF35151.1"/>
    </source>
</evidence>
<dbReference type="Gene3D" id="3.90.1380.10">
    <property type="entry name" value="Threonine synthase, N-terminal domain"/>
    <property type="match status" value="1"/>
</dbReference>
<accession>Q05FM0</accession>
<evidence type="ECO:0000256" key="2">
    <source>
        <dbReference type="ARBA" id="ARBA00005517"/>
    </source>
</evidence>
<dbReference type="PANTHER" id="PTHR42690">
    <property type="entry name" value="THREONINE SYNTHASE FAMILY MEMBER"/>
    <property type="match status" value="1"/>
</dbReference>
<dbReference type="KEGG" id="crp:CRP_120"/>
<keyword evidence="4" id="KW-0456">Lyase</keyword>
<dbReference type="STRING" id="387662.CRP_120"/>
<dbReference type="AlphaFoldDB" id="Q05FM0"/>
<comment type="cofactor">
    <cofactor evidence="1 6">
        <name>pyridoxal 5'-phosphate</name>
        <dbReference type="ChEBI" id="CHEBI:597326"/>
    </cofactor>
</comment>
<dbReference type="HOGENOM" id="CLU_015170_1_0_6"/>
<dbReference type="GO" id="GO:0009088">
    <property type="term" value="P:threonine biosynthetic process"/>
    <property type="evidence" value="ECO:0007669"/>
    <property type="project" value="UniProtKB-UniRule"/>
</dbReference>
<dbReference type="InterPro" id="IPR004450">
    <property type="entry name" value="Thr_synthase-like"/>
</dbReference>
<sequence length="434" mass="51317">MYYNSINNKLNIKNFISIFLNNIPKDKTLFFPFKIPKISKKYFSFLKNKSYIDFSFYISKYFIDYINDEKLYNILNNSYLKFNNEIIKLESLNDNYILNLNTGKTLAFKDIALVPLGFLLNFVSKIINKKIIIFCATSGDTGSAAINSFKNFNNIKLFTFFPFNMISDIQRKQITTIKRNNIHNISLIGNFDSAQFLIKKIFENLKLFKKNFLVSVNSINWFRIVLQTVYYCFSSLKLFKNNLINYYVPTGNFGNALSVYVAKKMGFPIGKIIVCNNDNYYIDNFLKYENIQNNFFKKTISPSIDITIPSNFIRIINVYKYKIKKLNEINSIFFSDKIYNRYIILSLEFFYLKYKKIYDPHTITSLTSLIKENLKFNNVVVSTAYPIKFFFSIKKIIPSIKLNFKFKKTFKLVESYKIFSLNYNLILNYVKKKI</sequence>
<name>Q05FM0_CARRP</name>
<evidence type="ECO:0000313" key="9">
    <source>
        <dbReference type="Proteomes" id="UP000000777"/>
    </source>
</evidence>
<keyword evidence="3 6" id="KW-0663">Pyridoxal phosphate</keyword>
<organism evidence="8 9">
    <name type="scientific">Carsonella ruddii (strain PV)</name>
    <dbReference type="NCBI Taxonomy" id="387662"/>
    <lineage>
        <taxon>Bacteria</taxon>
        <taxon>Pseudomonadati</taxon>
        <taxon>Pseudomonadota</taxon>
        <taxon>Gammaproteobacteria</taxon>
        <taxon>Oceanospirillales</taxon>
        <taxon>Halomonadaceae</taxon>
        <taxon>Zymobacter group</taxon>
        <taxon>Candidatus Carsonella</taxon>
    </lineage>
</organism>
<dbReference type="EC" id="4.2.3.1" evidence="5"/>
<dbReference type="Gene3D" id="3.40.50.1100">
    <property type="match status" value="2"/>
</dbReference>
<dbReference type="OrthoDB" id="9763107at2"/>
<evidence type="ECO:0000256" key="6">
    <source>
        <dbReference type="PIRSR" id="PIRSR604450-51"/>
    </source>
</evidence>